<sequence length="189" mass="21124">MLNGSHNRNIKGLRRLAQRSCARKLARNKEGATAIEFALVALPFFTVVFAILELGLAFIVNRMVDNAVIEASRKIRTGQASQANFSTANFRDQVCASMPAFLCSAERIRVNVSVANDFVNVNSIDSLYDEDGNLKDDNAYTQSQKSEIVAVNVIYKWPMFTSFLNLSALDHGNERHLSSTMVFRNEPWS</sequence>
<dbReference type="RefSeq" id="WP_208981109.1">
    <property type="nucleotide sequence ID" value="NZ_CXWD01000002.1"/>
</dbReference>
<keyword evidence="1" id="KW-0812">Transmembrane</keyword>
<reference evidence="4" key="1">
    <citation type="submission" date="2015-07" db="EMBL/GenBank/DDBJ databases">
        <authorList>
            <person name="Rodrigo-Torres Lidia"/>
            <person name="Arahal R.David."/>
        </authorList>
    </citation>
    <scope>NUCLEOTIDE SEQUENCE [LARGE SCALE GENOMIC DNA]</scope>
    <source>
        <strain evidence="4">CECT 5112</strain>
    </source>
</reference>
<dbReference type="EMBL" id="CXWD01000002">
    <property type="protein sequence ID" value="CTQ65205.1"/>
    <property type="molecule type" value="Genomic_DNA"/>
</dbReference>
<proteinExistence type="predicted"/>
<protein>
    <submittedName>
        <fullName evidence="3">Flp pilus assembly protein TadG</fullName>
    </submittedName>
</protein>
<keyword evidence="1" id="KW-0472">Membrane</keyword>
<evidence type="ECO:0000313" key="3">
    <source>
        <dbReference type="EMBL" id="CTQ65205.1"/>
    </source>
</evidence>
<organism evidence="3 4">
    <name type="scientific">Roseibium alexandrii</name>
    <dbReference type="NCBI Taxonomy" id="388408"/>
    <lineage>
        <taxon>Bacteria</taxon>
        <taxon>Pseudomonadati</taxon>
        <taxon>Pseudomonadota</taxon>
        <taxon>Alphaproteobacteria</taxon>
        <taxon>Hyphomicrobiales</taxon>
        <taxon>Stappiaceae</taxon>
        <taxon>Roseibium</taxon>
    </lineage>
</organism>
<dbReference type="InterPro" id="IPR012495">
    <property type="entry name" value="TadE-like_dom"/>
</dbReference>
<dbReference type="Proteomes" id="UP000053235">
    <property type="component" value="Unassembled WGS sequence"/>
</dbReference>
<name>A0A0M6ZR10_9HYPH</name>
<evidence type="ECO:0000259" key="2">
    <source>
        <dbReference type="Pfam" id="PF07811"/>
    </source>
</evidence>
<dbReference type="Pfam" id="PF07811">
    <property type="entry name" value="TadE"/>
    <property type="match status" value="1"/>
</dbReference>
<feature type="transmembrane region" description="Helical" evidence="1">
    <location>
        <begin position="37"/>
        <end position="60"/>
    </location>
</feature>
<feature type="domain" description="TadE-like" evidence="2">
    <location>
        <begin position="31"/>
        <end position="73"/>
    </location>
</feature>
<gene>
    <name evidence="3" type="ORF">LAX5112_00546</name>
</gene>
<dbReference type="STRING" id="388408.LAX5112_00546"/>
<keyword evidence="1" id="KW-1133">Transmembrane helix</keyword>
<dbReference type="AlphaFoldDB" id="A0A0M6ZR10"/>
<keyword evidence="4" id="KW-1185">Reference proteome</keyword>
<evidence type="ECO:0000313" key="4">
    <source>
        <dbReference type="Proteomes" id="UP000053235"/>
    </source>
</evidence>
<evidence type="ECO:0000256" key="1">
    <source>
        <dbReference type="SAM" id="Phobius"/>
    </source>
</evidence>
<accession>A0A0M6ZR10</accession>